<evidence type="ECO:0000256" key="2">
    <source>
        <dbReference type="ARBA" id="ARBA00022448"/>
    </source>
</evidence>
<evidence type="ECO:0000256" key="5">
    <source>
        <dbReference type="ARBA" id="ARBA00023136"/>
    </source>
</evidence>
<dbReference type="InterPro" id="IPR008969">
    <property type="entry name" value="CarboxyPept-like_regulatory"/>
</dbReference>
<dbReference type="NCBIfam" id="TIGR04057">
    <property type="entry name" value="SusC_RagA_signa"/>
    <property type="match status" value="1"/>
</dbReference>
<organism evidence="9 10">
    <name type="scientific">Spirosoma fluviale</name>
    <dbReference type="NCBI Taxonomy" id="1597977"/>
    <lineage>
        <taxon>Bacteria</taxon>
        <taxon>Pseudomonadati</taxon>
        <taxon>Bacteroidota</taxon>
        <taxon>Cytophagia</taxon>
        <taxon>Cytophagales</taxon>
        <taxon>Cytophagaceae</taxon>
        <taxon>Spirosoma</taxon>
    </lineage>
</organism>
<dbReference type="InterPro" id="IPR023996">
    <property type="entry name" value="TonB-dep_OMP_SusC/RagA"/>
</dbReference>
<keyword evidence="2 7" id="KW-0813">Transport</keyword>
<dbReference type="Proteomes" id="UP000219452">
    <property type="component" value="Unassembled WGS sequence"/>
</dbReference>
<keyword evidence="3 7" id="KW-1134">Transmembrane beta strand</keyword>
<dbReference type="SUPFAM" id="SSF49464">
    <property type="entry name" value="Carboxypeptidase regulatory domain-like"/>
    <property type="match status" value="1"/>
</dbReference>
<evidence type="ECO:0000313" key="9">
    <source>
        <dbReference type="EMBL" id="SOD82842.1"/>
    </source>
</evidence>
<evidence type="ECO:0000313" key="10">
    <source>
        <dbReference type="Proteomes" id="UP000219452"/>
    </source>
</evidence>
<dbReference type="NCBIfam" id="TIGR04056">
    <property type="entry name" value="OMP_RagA_SusC"/>
    <property type="match status" value="1"/>
</dbReference>
<gene>
    <name evidence="9" type="ORF">SAMN06269250_2276</name>
</gene>
<dbReference type="Pfam" id="PF13715">
    <property type="entry name" value="CarbopepD_reg_2"/>
    <property type="match status" value="1"/>
</dbReference>
<keyword evidence="4 7" id="KW-0812">Transmembrane</keyword>
<dbReference type="InterPro" id="IPR036942">
    <property type="entry name" value="Beta-barrel_TonB_sf"/>
</dbReference>
<accession>A0A286FI02</accession>
<dbReference type="GO" id="GO:0009279">
    <property type="term" value="C:cell outer membrane"/>
    <property type="evidence" value="ECO:0007669"/>
    <property type="project" value="UniProtKB-SubCell"/>
</dbReference>
<dbReference type="OrthoDB" id="9768177at2"/>
<dbReference type="AlphaFoldDB" id="A0A286FI02"/>
<keyword evidence="6 7" id="KW-0998">Cell outer membrane</keyword>
<protein>
    <submittedName>
        <fullName evidence="9">TonB-linked outer membrane protein, SusC/RagA family</fullName>
    </submittedName>
</protein>
<name>A0A286FI02_9BACT</name>
<dbReference type="Gene3D" id="2.40.170.20">
    <property type="entry name" value="TonB-dependent receptor, beta-barrel domain"/>
    <property type="match status" value="1"/>
</dbReference>
<keyword evidence="5 7" id="KW-0472">Membrane</keyword>
<evidence type="ECO:0000256" key="4">
    <source>
        <dbReference type="ARBA" id="ARBA00022692"/>
    </source>
</evidence>
<dbReference type="InterPro" id="IPR023997">
    <property type="entry name" value="TonB-dep_OMP_SusC/RagA_CS"/>
</dbReference>
<evidence type="ECO:0000256" key="3">
    <source>
        <dbReference type="ARBA" id="ARBA00022452"/>
    </source>
</evidence>
<dbReference type="FunFam" id="2.170.130.10:FF:000008">
    <property type="entry name" value="SusC/RagA family TonB-linked outer membrane protein"/>
    <property type="match status" value="1"/>
</dbReference>
<dbReference type="InterPro" id="IPR039426">
    <property type="entry name" value="TonB-dep_rcpt-like"/>
</dbReference>
<evidence type="ECO:0000256" key="1">
    <source>
        <dbReference type="ARBA" id="ARBA00004571"/>
    </source>
</evidence>
<dbReference type="EMBL" id="OCNH01000001">
    <property type="protein sequence ID" value="SOD82842.1"/>
    <property type="molecule type" value="Genomic_DNA"/>
</dbReference>
<dbReference type="Gene3D" id="2.60.40.1120">
    <property type="entry name" value="Carboxypeptidase-like, regulatory domain"/>
    <property type="match status" value="1"/>
</dbReference>
<reference evidence="10" key="1">
    <citation type="submission" date="2017-09" db="EMBL/GenBank/DDBJ databases">
        <authorList>
            <person name="Varghese N."/>
            <person name="Submissions S."/>
        </authorList>
    </citation>
    <scope>NUCLEOTIDE SEQUENCE [LARGE SCALE GENOMIC DNA]</scope>
    <source>
        <strain evidence="10">DSM 29961</strain>
    </source>
</reference>
<evidence type="ECO:0000256" key="7">
    <source>
        <dbReference type="PROSITE-ProRule" id="PRU01360"/>
    </source>
</evidence>
<sequence>MPFSTISKVQPKIGWLVGLLLVLGLPALAQSNRTSTVSGLVTSAESSQGIPGANVMAKNTQLGTTTNANGEFTLSAPAGPLVLIVSSIGYQTQEVPVSGQSKLTITLQPDNRSLNEVVVVGYGTVKKSDLTGSVSSVKAAELRQTPIANFVQGLQARASGVQVTQNSGAPGGSVSVRIRGNNSISGSSEPLYVVDGFPIAGGDNPVAGGGSGLGNDNGNRLSVLSTLNPNDIESMEVLKDASATAIYGTRGANGVVLITTKRGKAGKTRVSYDGYYGEQQIRKTLDVMNAAQFAKYENEIAGTTLYPNPDQLGQGTDWQSLIFRKAPMQSHQLSVSGGNERSQFALSMNYFDQDGIIINSNFKRGSVRVNLDNTVSKNLKIGTSLTYTYSVNNGAITATLGDGGPSGGIILSALTAPPVFSPYNADGTPAIFTNRYLDLNNPIAMATEVLNRNTTRRFLGNIFADWTIASGLTYRASFGGDLVTDTRDSYVTRNIRAGSQVNGIGGKGNANTNTVLHESLLNYHRLFGTHDVNLTGVFSTQGQLQTADAMTGQQFPNDLVLNNNLSQASILTISSNKQAWRLDSYTGRINYNYKSKYLLTLTGRVDGSSRFGTNNKYGFFPSVAGAWRVSEEAFMQGQQVLSDLKLRASYGMTGNADIPLYNSLSRLNSVGNYNFNNVRTIGIAAANISNPDLKWEKSAQADIGLDFGLLNNRIQVTADVYYKKTTDLLLSRTIPLSSGFGSVFGNFGSVENRGIEVTVNAGVLNGPLKWDINANVSANRNKLTLIDGTRTEIIPGGGDGSIGAFTNNSILRVGAPIGSFYGYVFDGIYQTGDNIPTGRIPGNIRYRDLTGDGVISGADQTIIGNPNPSYIFGINNTLKYKGFDLSLFVQGVQGNQIFAVSRVRLEAGAGMINQYASYVNRWTPTNPSNEYLKASTGQRVNQSDIHIEDGSFVRFKNITLGYTIPAVGKLAWLANSRVYVSANNFATLTNYSGYDPEVNTAGQNNLNLGVDNIGFPVAKSFIAGLQLNF</sequence>
<dbReference type="InterPro" id="IPR012910">
    <property type="entry name" value="Plug_dom"/>
</dbReference>
<proteinExistence type="inferred from homology"/>
<dbReference type="Pfam" id="PF07715">
    <property type="entry name" value="Plug"/>
    <property type="match status" value="1"/>
</dbReference>
<comment type="subcellular location">
    <subcellularLocation>
        <location evidence="1 7">Cell outer membrane</location>
        <topology evidence="1 7">Multi-pass membrane protein</topology>
    </subcellularLocation>
</comment>
<dbReference type="RefSeq" id="WP_097125808.1">
    <property type="nucleotide sequence ID" value="NZ_OCNH01000001.1"/>
</dbReference>
<evidence type="ECO:0000259" key="8">
    <source>
        <dbReference type="Pfam" id="PF07715"/>
    </source>
</evidence>
<dbReference type="InterPro" id="IPR037066">
    <property type="entry name" value="Plug_dom_sf"/>
</dbReference>
<keyword evidence="10" id="KW-1185">Reference proteome</keyword>
<dbReference type="Gene3D" id="2.170.130.10">
    <property type="entry name" value="TonB-dependent receptor, plug domain"/>
    <property type="match status" value="1"/>
</dbReference>
<dbReference type="SUPFAM" id="SSF56935">
    <property type="entry name" value="Porins"/>
    <property type="match status" value="1"/>
</dbReference>
<feature type="domain" description="TonB-dependent receptor plug" evidence="8">
    <location>
        <begin position="127"/>
        <end position="255"/>
    </location>
</feature>
<comment type="similarity">
    <text evidence="7">Belongs to the TonB-dependent receptor family.</text>
</comment>
<evidence type="ECO:0000256" key="6">
    <source>
        <dbReference type="ARBA" id="ARBA00023237"/>
    </source>
</evidence>
<dbReference type="PROSITE" id="PS52016">
    <property type="entry name" value="TONB_DEPENDENT_REC_3"/>
    <property type="match status" value="1"/>
</dbReference>